<feature type="signal peptide" evidence="1">
    <location>
        <begin position="1"/>
        <end position="23"/>
    </location>
</feature>
<dbReference type="InterPro" id="IPR019613">
    <property type="entry name" value="DUF4198"/>
</dbReference>
<reference evidence="2 3" key="1">
    <citation type="submission" date="2022-07" db="EMBL/GenBank/DDBJ databases">
        <authorList>
            <person name="Li W.-J."/>
            <person name="Deng Q.-Q."/>
        </authorList>
    </citation>
    <scope>NUCLEOTIDE SEQUENCE [LARGE SCALE GENOMIC DNA]</scope>
    <source>
        <strain evidence="2 3">SYSU M60028</strain>
    </source>
</reference>
<protein>
    <submittedName>
        <fullName evidence="2">DUF4198 domain-containing protein</fullName>
    </submittedName>
</protein>
<accession>A0ABT1L7K2</accession>
<proteinExistence type="predicted"/>
<comment type="caution">
    <text evidence="2">The sequence shown here is derived from an EMBL/GenBank/DDBJ whole genome shotgun (WGS) entry which is preliminary data.</text>
</comment>
<keyword evidence="3" id="KW-1185">Reference proteome</keyword>
<feature type="chain" id="PRO_5046506323" evidence="1">
    <location>
        <begin position="24"/>
        <end position="277"/>
    </location>
</feature>
<evidence type="ECO:0000313" key="2">
    <source>
        <dbReference type="EMBL" id="MCP8936908.1"/>
    </source>
</evidence>
<dbReference type="Proteomes" id="UP001205890">
    <property type="component" value="Unassembled WGS sequence"/>
</dbReference>
<gene>
    <name evidence="2" type="ORF">NK718_00120</name>
</gene>
<dbReference type="EMBL" id="JANCLU010000001">
    <property type="protein sequence ID" value="MCP8936908.1"/>
    <property type="molecule type" value="Genomic_DNA"/>
</dbReference>
<evidence type="ECO:0000313" key="3">
    <source>
        <dbReference type="Proteomes" id="UP001205890"/>
    </source>
</evidence>
<dbReference type="RefSeq" id="WP_254737281.1">
    <property type="nucleotide sequence ID" value="NZ_JANCLU010000001.1"/>
</dbReference>
<dbReference type="Pfam" id="PF10670">
    <property type="entry name" value="DUF4198"/>
    <property type="match status" value="1"/>
</dbReference>
<organism evidence="2 3">
    <name type="scientific">Alsobacter ponti</name>
    <dbReference type="NCBI Taxonomy" id="2962936"/>
    <lineage>
        <taxon>Bacteria</taxon>
        <taxon>Pseudomonadati</taxon>
        <taxon>Pseudomonadota</taxon>
        <taxon>Alphaproteobacteria</taxon>
        <taxon>Hyphomicrobiales</taxon>
        <taxon>Alsobacteraceae</taxon>
        <taxon>Alsobacter</taxon>
    </lineage>
</organism>
<sequence length="277" mass="30204">MTGRGRFAFVVAALLAAGGPASAHFLLLYPGDAARMPGGAIELLIAFAHPFPGAPMMELEKPPGFYVVRQRGAEAKPEKIDLTRFLQRIDFMGTDEKSAAAYRAALPRQEFRSTGDYVFVVEPAPFYEATEDKYIQQFTKTVVNIGGVPGNWDQDVHLPAEIRPLAKPYANWTGGVFSGVVLSDGKPAPFAEIEVQYMNRDPDLAAARWQGEPKVKLPHPAFETVSLRSDAAGVFTIGLPKAGWWGIAALAVGPETTFQGKRLSQDAVLWVQARDMK</sequence>
<name>A0ABT1L7K2_9HYPH</name>
<keyword evidence="1" id="KW-0732">Signal</keyword>
<evidence type="ECO:0000256" key="1">
    <source>
        <dbReference type="SAM" id="SignalP"/>
    </source>
</evidence>